<dbReference type="SUPFAM" id="SSF52799">
    <property type="entry name" value="(Phosphotyrosine protein) phosphatases II"/>
    <property type="match status" value="1"/>
</dbReference>
<evidence type="ECO:0000259" key="2">
    <source>
        <dbReference type="Pfam" id="PF22741"/>
    </source>
</evidence>
<organism evidence="3 4">
    <name type="scientific">Candidatus Abzuiibacterium crystallinum</name>
    <dbReference type="NCBI Taxonomy" id="1974748"/>
    <lineage>
        <taxon>Bacteria</taxon>
        <taxon>Pseudomonadati</taxon>
        <taxon>Candidatus Omnitrophota</taxon>
        <taxon>Candidatus Abzuiibacterium</taxon>
    </lineage>
</organism>
<evidence type="ECO:0000313" key="3">
    <source>
        <dbReference type="EMBL" id="PIQ85001.1"/>
    </source>
</evidence>
<dbReference type="AlphaFoldDB" id="A0A2H0LKQ3"/>
<dbReference type="InterPro" id="IPR055214">
    <property type="entry name" value="PTP-NADK"/>
</dbReference>
<reference evidence="3 4" key="1">
    <citation type="submission" date="2017-09" db="EMBL/GenBank/DDBJ databases">
        <title>Depth-based differentiation of microbial function through sediment-hosted aquifers and enrichment of novel symbionts in the deep terrestrial subsurface.</title>
        <authorList>
            <person name="Probst A.J."/>
            <person name="Ladd B."/>
            <person name="Jarett J.K."/>
            <person name="Geller-Mcgrath D.E."/>
            <person name="Sieber C.M."/>
            <person name="Emerson J.B."/>
            <person name="Anantharaman K."/>
            <person name="Thomas B.C."/>
            <person name="Malmstrom R."/>
            <person name="Stieglmeier M."/>
            <person name="Klingl A."/>
            <person name="Woyke T."/>
            <person name="Ryan C.M."/>
            <person name="Banfield J.F."/>
        </authorList>
    </citation>
    <scope>NUCLEOTIDE SEQUENCE [LARGE SCALE GENOMIC DNA]</scope>
    <source>
        <strain evidence="3">CG11_big_fil_rev_8_21_14_0_20_45_26</strain>
    </source>
</reference>
<dbReference type="Gene3D" id="3.90.190.10">
    <property type="entry name" value="Protein tyrosine phosphatase superfamily"/>
    <property type="match status" value="1"/>
</dbReference>
<dbReference type="InterPro" id="IPR029021">
    <property type="entry name" value="Prot-tyrosine_phosphatase-like"/>
</dbReference>
<dbReference type="PANTHER" id="PTHR31126">
    <property type="entry name" value="TYROSINE-PROTEIN PHOSPHATASE"/>
    <property type="match status" value="1"/>
</dbReference>
<dbReference type="PANTHER" id="PTHR31126:SF1">
    <property type="entry name" value="TYROSINE SPECIFIC PROTEIN PHOSPHATASES DOMAIN-CONTAINING PROTEIN"/>
    <property type="match status" value="1"/>
</dbReference>
<name>A0A2H0LKQ3_9BACT</name>
<protein>
    <recommendedName>
        <fullName evidence="2">DSP-PTPase phosphatase fused to NAD+ Kinase domain-containing protein</fullName>
    </recommendedName>
</protein>
<feature type="domain" description="DSP-PTPase phosphatase fused to NAD+ Kinase" evidence="2">
    <location>
        <begin position="39"/>
        <end position="144"/>
    </location>
</feature>
<dbReference type="Pfam" id="PF22741">
    <property type="entry name" value="PTP-NADK"/>
    <property type="match status" value="1"/>
</dbReference>
<dbReference type="EMBL" id="PCVY01000076">
    <property type="protein sequence ID" value="PIQ85001.1"/>
    <property type="molecule type" value="Genomic_DNA"/>
</dbReference>
<sequence>MKHFCFVVILIASLFIFAEFVLAKENPDLPHFVAIEPWLARGGQPTEAGLRQLRDQGYKTIINFRTEKKWDQWERKRAEALGMNYIHMPWSVFWNPSPDLFDQFFDLIHDPSKQPVFYHCKHGQDRTGTMSFAYYFHDKGLSEKEAKEKAFEVVKPNLRYRWLVNRRIKFFLKQEALHAEMSAGK</sequence>
<dbReference type="GO" id="GO:0016791">
    <property type="term" value="F:phosphatase activity"/>
    <property type="evidence" value="ECO:0007669"/>
    <property type="project" value="TreeGrafter"/>
</dbReference>
<comment type="caution">
    <text evidence="3">The sequence shown here is derived from an EMBL/GenBank/DDBJ whole genome shotgun (WGS) entry which is preliminary data.</text>
</comment>
<gene>
    <name evidence="3" type="ORF">COV74_10400</name>
</gene>
<proteinExistence type="inferred from homology"/>
<evidence type="ECO:0000313" key="4">
    <source>
        <dbReference type="Proteomes" id="UP000230859"/>
    </source>
</evidence>
<evidence type="ECO:0000256" key="1">
    <source>
        <dbReference type="ARBA" id="ARBA00009580"/>
    </source>
</evidence>
<comment type="similarity">
    <text evidence="1">Belongs to the protein-tyrosine phosphatase family.</text>
</comment>
<dbReference type="Proteomes" id="UP000230859">
    <property type="component" value="Unassembled WGS sequence"/>
</dbReference>
<accession>A0A2H0LKQ3</accession>